<sequence>MNTDSPTAPADPIWRKSSYSTGTGNCVEVAPTADGVIIRHSKHPDAGTITFSYPAWAAFVRDASNGDPTSANGVASIAKIGTDTVVGSLTAEVELRFDEGEWSAFLAGAADAEFDFGVQVAA</sequence>
<feature type="domain" description="DUF397" evidence="2">
    <location>
        <begin position="14"/>
        <end position="63"/>
    </location>
</feature>
<evidence type="ECO:0000313" key="4">
    <source>
        <dbReference type="Proteomes" id="UP000320011"/>
    </source>
</evidence>
<dbReference type="EMBL" id="VJWX01000008">
    <property type="protein sequence ID" value="TVT61898.1"/>
    <property type="molecule type" value="Genomic_DNA"/>
</dbReference>
<reference evidence="3 4" key="1">
    <citation type="submission" date="2019-07" db="EMBL/GenBank/DDBJ databases">
        <authorList>
            <person name="Duangmal K."/>
            <person name="Teo W.F.A."/>
        </authorList>
    </citation>
    <scope>NUCLEOTIDE SEQUENCE [LARGE SCALE GENOMIC DNA]</scope>
    <source>
        <strain evidence="3 4">TBRC 6029</strain>
    </source>
</reference>
<proteinExistence type="predicted"/>
<dbReference type="AlphaFoldDB" id="A0A558DLN6"/>
<name>A0A558DLN6_9PSEU</name>
<dbReference type="Proteomes" id="UP000320011">
    <property type="component" value="Unassembled WGS sequence"/>
</dbReference>
<evidence type="ECO:0000256" key="1">
    <source>
        <dbReference type="SAM" id="MobiDB-lite"/>
    </source>
</evidence>
<reference evidence="3 4" key="2">
    <citation type="submission" date="2019-08" db="EMBL/GenBank/DDBJ databases">
        <title>Amycolatopsis acidicola sp. nov., isolated from peat swamp forest soil.</title>
        <authorList>
            <person name="Srisuk N."/>
        </authorList>
    </citation>
    <scope>NUCLEOTIDE SEQUENCE [LARGE SCALE GENOMIC DNA]</scope>
    <source>
        <strain evidence="3 4">TBRC 6029</strain>
    </source>
</reference>
<protein>
    <submittedName>
        <fullName evidence="3">DUF397 domain-containing protein</fullName>
    </submittedName>
</protein>
<accession>A0A558DLN6</accession>
<evidence type="ECO:0000259" key="2">
    <source>
        <dbReference type="Pfam" id="PF04149"/>
    </source>
</evidence>
<comment type="caution">
    <text evidence="3">The sequence shown here is derived from an EMBL/GenBank/DDBJ whole genome shotgun (WGS) entry which is preliminary data.</text>
</comment>
<dbReference type="RefSeq" id="WP_144585317.1">
    <property type="nucleotide sequence ID" value="NZ_VJWX01000008.1"/>
</dbReference>
<dbReference type="Pfam" id="PF04149">
    <property type="entry name" value="DUF397"/>
    <property type="match status" value="1"/>
</dbReference>
<gene>
    <name evidence="3" type="ORF">FNH05_01895</name>
</gene>
<organism evidence="3 4">
    <name type="scientific">Amycolatopsis rhizosphaerae</name>
    <dbReference type="NCBI Taxonomy" id="2053003"/>
    <lineage>
        <taxon>Bacteria</taxon>
        <taxon>Bacillati</taxon>
        <taxon>Actinomycetota</taxon>
        <taxon>Actinomycetes</taxon>
        <taxon>Pseudonocardiales</taxon>
        <taxon>Pseudonocardiaceae</taxon>
        <taxon>Amycolatopsis</taxon>
    </lineage>
</organism>
<keyword evidence="4" id="KW-1185">Reference proteome</keyword>
<dbReference type="InterPro" id="IPR007278">
    <property type="entry name" value="DUF397"/>
</dbReference>
<dbReference type="OrthoDB" id="4556373at2"/>
<evidence type="ECO:0000313" key="3">
    <source>
        <dbReference type="EMBL" id="TVT61898.1"/>
    </source>
</evidence>
<feature type="region of interest" description="Disordered" evidence="1">
    <location>
        <begin position="1"/>
        <end position="20"/>
    </location>
</feature>